<proteinExistence type="predicted"/>
<reference evidence="2" key="1">
    <citation type="submission" date="2018-05" db="EMBL/GenBank/DDBJ databases">
        <authorList>
            <person name="Lanie J.A."/>
            <person name="Ng W.-L."/>
            <person name="Kazmierczak K.M."/>
            <person name="Andrzejewski T.M."/>
            <person name="Davidsen T.M."/>
            <person name="Wayne K.J."/>
            <person name="Tettelin H."/>
            <person name="Glass J.I."/>
            <person name="Rusch D."/>
            <person name="Podicherti R."/>
            <person name="Tsui H.-C.T."/>
            <person name="Winkler M.E."/>
        </authorList>
    </citation>
    <scope>NUCLEOTIDE SEQUENCE</scope>
</reference>
<feature type="transmembrane region" description="Helical" evidence="1">
    <location>
        <begin position="54"/>
        <end position="77"/>
    </location>
</feature>
<dbReference type="EMBL" id="UINC01180241">
    <property type="protein sequence ID" value="SVD89336.1"/>
    <property type="molecule type" value="Genomic_DNA"/>
</dbReference>
<feature type="transmembrane region" description="Helical" evidence="1">
    <location>
        <begin position="6"/>
        <end position="25"/>
    </location>
</feature>
<dbReference type="InterPro" id="IPR025367">
    <property type="entry name" value="DUF4271"/>
</dbReference>
<dbReference type="AlphaFoldDB" id="A0A382Z1I5"/>
<gene>
    <name evidence="2" type="ORF">METZ01_LOCUS442190</name>
</gene>
<dbReference type="Pfam" id="PF14093">
    <property type="entry name" value="DUF4271"/>
    <property type="match status" value="1"/>
</dbReference>
<accession>A0A382Z1I5</accession>
<keyword evidence="1" id="KW-0812">Transmembrane</keyword>
<evidence type="ECO:0000313" key="2">
    <source>
        <dbReference type="EMBL" id="SVD89336.1"/>
    </source>
</evidence>
<organism evidence="2">
    <name type="scientific">marine metagenome</name>
    <dbReference type="NCBI Taxonomy" id="408172"/>
    <lineage>
        <taxon>unclassified sequences</taxon>
        <taxon>metagenomes</taxon>
        <taxon>ecological metagenomes</taxon>
    </lineage>
</organism>
<feature type="transmembrane region" description="Helical" evidence="1">
    <location>
        <begin position="133"/>
        <end position="150"/>
    </location>
</feature>
<sequence length="151" mass="18122">MIRDILLKDAFTVIILSLIVIITLIKYNNHKKFNSLLKIFWNSSYLKKYKYEKITYYLFDYFLQINFIVSLGLFVFIYNIIYNGNRLSFNFLEFIDIIQIIITFLVLKNLTEIVISWVFNIQWLTNLYLNEKINYNSLIGLIILPINVLIL</sequence>
<keyword evidence="1" id="KW-0472">Membrane</keyword>
<feature type="transmembrane region" description="Helical" evidence="1">
    <location>
        <begin position="97"/>
        <end position="121"/>
    </location>
</feature>
<evidence type="ECO:0000256" key="1">
    <source>
        <dbReference type="SAM" id="Phobius"/>
    </source>
</evidence>
<name>A0A382Z1I5_9ZZZZ</name>
<keyword evidence="1" id="KW-1133">Transmembrane helix</keyword>
<feature type="non-terminal residue" evidence="2">
    <location>
        <position position="151"/>
    </location>
</feature>
<protein>
    <submittedName>
        <fullName evidence="2">Uncharacterized protein</fullName>
    </submittedName>
</protein>